<evidence type="ECO:0000256" key="4">
    <source>
        <dbReference type="HAMAP-Rule" id="MF_00262"/>
    </source>
</evidence>
<sequence length="94" mass="10270">MSILDLILRRQPKTASLAKERLQVIIAREGSRSANPELIQQIKQAVIEAVSRYVKVAPEDIAIDLDSDRDMEVLSVSVTLADTVTASAKPRKAG</sequence>
<dbReference type="HAMAP" id="MF_00262">
    <property type="entry name" value="MinE"/>
    <property type="match status" value="1"/>
</dbReference>
<reference evidence="5 6" key="1">
    <citation type="submission" date="2020-08" db="EMBL/GenBank/DDBJ databases">
        <title>Genomic Encyclopedia of Type Strains, Phase IV (KMG-IV): sequencing the most valuable type-strain genomes for metagenomic binning, comparative biology and taxonomic classification.</title>
        <authorList>
            <person name="Goeker M."/>
        </authorList>
    </citation>
    <scope>NUCLEOTIDE SEQUENCE [LARGE SCALE GENOMIC DNA]</scope>
    <source>
        <strain evidence="5 6">DSM 29781</strain>
    </source>
</reference>
<dbReference type="SUPFAM" id="SSF55229">
    <property type="entry name" value="Cell division protein MinE topological specificity domain"/>
    <property type="match status" value="1"/>
</dbReference>
<name>A0A7W8HKI4_9BURK</name>
<dbReference type="InterPro" id="IPR036707">
    <property type="entry name" value="MinE_sf"/>
</dbReference>
<dbReference type="AlphaFoldDB" id="A0A7W8HKI4"/>
<dbReference type="NCBIfam" id="TIGR01215">
    <property type="entry name" value="minE"/>
    <property type="match status" value="1"/>
</dbReference>
<keyword evidence="6" id="KW-1185">Reference proteome</keyword>
<proteinExistence type="inferred from homology"/>
<dbReference type="EMBL" id="JACHGB010000008">
    <property type="protein sequence ID" value="MBB5273648.1"/>
    <property type="molecule type" value="Genomic_DNA"/>
</dbReference>
<comment type="similarity">
    <text evidence="1 4">Belongs to the MinE family.</text>
</comment>
<dbReference type="GO" id="GO:0032955">
    <property type="term" value="P:regulation of division septum assembly"/>
    <property type="evidence" value="ECO:0007669"/>
    <property type="project" value="InterPro"/>
</dbReference>
<evidence type="ECO:0000256" key="1">
    <source>
        <dbReference type="ARBA" id="ARBA00008168"/>
    </source>
</evidence>
<gene>
    <name evidence="4" type="primary">minE</name>
    <name evidence="5" type="ORF">HNQ70_003679</name>
</gene>
<evidence type="ECO:0000313" key="6">
    <source>
        <dbReference type="Proteomes" id="UP000532440"/>
    </source>
</evidence>
<comment type="function">
    <text evidence="3 4">Prevents the cell division inhibition by proteins MinC and MinD at internal division sites while permitting inhibition at polar sites. This ensures cell division at the proper site by restricting the formation of a division septum at the midpoint of the long axis of the cell.</text>
</comment>
<keyword evidence="4" id="KW-0131">Cell cycle</keyword>
<accession>A0A7W8HKI4</accession>
<dbReference type="GO" id="GO:0051301">
    <property type="term" value="P:cell division"/>
    <property type="evidence" value="ECO:0007669"/>
    <property type="project" value="UniProtKB-KW"/>
</dbReference>
<evidence type="ECO:0000256" key="2">
    <source>
        <dbReference type="ARBA" id="ARBA00020112"/>
    </source>
</evidence>
<organism evidence="5 6">
    <name type="scientific">Quisquiliibacterium transsilvanicum</name>
    <dbReference type="NCBI Taxonomy" id="1549638"/>
    <lineage>
        <taxon>Bacteria</taxon>
        <taxon>Pseudomonadati</taxon>
        <taxon>Pseudomonadota</taxon>
        <taxon>Betaproteobacteria</taxon>
        <taxon>Burkholderiales</taxon>
        <taxon>Burkholderiaceae</taxon>
        <taxon>Quisquiliibacterium</taxon>
    </lineage>
</organism>
<evidence type="ECO:0000313" key="5">
    <source>
        <dbReference type="EMBL" id="MBB5273648.1"/>
    </source>
</evidence>
<dbReference type="Pfam" id="PF03776">
    <property type="entry name" value="MinE"/>
    <property type="match status" value="1"/>
</dbReference>
<evidence type="ECO:0000256" key="3">
    <source>
        <dbReference type="ARBA" id="ARBA00025265"/>
    </source>
</evidence>
<dbReference type="Proteomes" id="UP000532440">
    <property type="component" value="Unassembled WGS sequence"/>
</dbReference>
<dbReference type="InterPro" id="IPR005527">
    <property type="entry name" value="MinE"/>
</dbReference>
<keyword evidence="4 5" id="KW-0132">Cell division</keyword>
<comment type="caution">
    <text evidence="5">The sequence shown here is derived from an EMBL/GenBank/DDBJ whole genome shotgun (WGS) entry which is preliminary data.</text>
</comment>
<protein>
    <recommendedName>
        <fullName evidence="2 4">Cell division topological specificity factor</fullName>
    </recommendedName>
</protein>
<dbReference type="NCBIfam" id="NF001422">
    <property type="entry name" value="PRK00296.1"/>
    <property type="match status" value="1"/>
</dbReference>
<dbReference type="Gene3D" id="3.30.1070.10">
    <property type="entry name" value="Cell division topological specificity factor MinE"/>
    <property type="match status" value="1"/>
</dbReference>
<dbReference type="RefSeq" id="WP_183970491.1">
    <property type="nucleotide sequence ID" value="NZ_BAABEW010000013.1"/>
</dbReference>